<evidence type="ECO:0000313" key="8">
    <source>
        <dbReference type="EMBL" id="PRD70531.1"/>
    </source>
</evidence>
<keyword evidence="4 5" id="KW-0472">Membrane</keyword>
<evidence type="ECO:0000256" key="1">
    <source>
        <dbReference type="ARBA" id="ARBA00004370"/>
    </source>
</evidence>
<accession>A0A2S9KJ94</accession>
<reference evidence="7 10" key="2">
    <citation type="submission" date="2019-09" db="EMBL/GenBank/DDBJ databases">
        <title>Identification of Malikia spinosa a prominent benzene-, toluene-, and ethylbenzene-degrading bacterium: enrichment, isolation and whole genome sequencing.</title>
        <authorList>
            <person name="Tancsics A."/>
            <person name="Revesz F."/>
            <person name="Kriszt B."/>
        </authorList>
    </citation>
    <scope>NUCLEOTIDE SEQUENCE [LARGE SCALE GENOMIC DNA]</scope>
    <source>
        <strain evidence="7 10">AB6</strain>
    </source>
</reference>
<dbReference type="EMBL" id="VYSB01000015">
    <property type="protein sequence ID" value="MYZ53064.1"/>
    <property type="molecule type" value="Genomic_DNA"/>
</dbReference>
<reference evidence="8 9" key="1">
    <citation type="submission" date="2018-03" db="EMBL/GenBank/DDBJ databases">
        <title>Comparative genomics illustrates the genes involved in a hyperalkaliphilic mechanisms of Serpentinomonas isolated from highly-alkaline calcium-rich serpentinized springs.</title>
        <authorList>
            <person name="Suzuki S."/>
            <person name="Ishii S."/>
            <person name="Walworth N."/>
            <person name="Bird L."/>
            <person name="Kuenen J.G."/>
            <person name="Nealson K.H."/>
        </authorList>
    </citation>
    <scope>NUCLEOTIDE SEQUENCE [LARGE SCALE GENOMIC DNA]</scope>
    <source>
        <strain evidence="8 9">83</strain>
    </source>
</reference>
<comment type="subcellular location">
    <subcellularLocation>
        <location evidence="1">Membrane</location>
    </subcellularLocation>
</comment>
<evidence type="ECO:0000256" key="5">
    <source>
        <dbReference type="SAM" id="Phobius"/>
    </source>
</evidence>
<dbReference type="EMBL" id="PVLR01000001">
    <property type="protein sequence ID" value="PRD70531.1"/>
    <property type="molecule type" value="Genomic_DNA"/>
</dbReference>
<organism evidence="8 9">
    <name type="scientific">Malikia spinosa</name>
    <dbReference type="NCBI Taxonomy" id="86180"/>
    <lineage>
        <taxon>Bacteria</taxon>
        <taxon>Pseudomonadati</taxon>
        <taxon>Pseudomonadota</taxon>
        <taxon>Betaproteobacteria</taxon>
        <taxon>Burkholderiales</taxon>
        <taxon>Comamonadaceae</taxon>
        <taxon>Malikia</taxon>
    </lineage>
</organism>
<feature type="transmembrane region" description="Helical" evidence="5">
    <location>
        <begin position="48"/>
        <end position="66"/>
    </location>
</feature>
<keyword evidence="3 5" id="KW-1133">Transmembrane helix</keyword>
<dbReference type="RefSeq" id="WP_105727897.1">
    <property type="nucleotide sequence ID" value="NZ_PVLR01000001.1"/>
</dbReference>
<evidence type="ECO:0000256" key="2">
    <source>
        <dbReference type="ARBA" id="ARBA00022692"/>
    </source>
</evidence>
<protein>
    <submittedName>
        <fullName evidence="8">DUF4149 domain-containing protein</fullName>
    </submittedName>
</protein>
<feature type="transmembrane region" description="Helical" evidence="5">
    <location>
        <begin position="78"/>
        <end position="100"/>
    </location>
</feature>
<dbReference type="InterPro" id="IPR025423">
    <property type="entry name" value="TMEM205-like"/>
</dbReference>
<sequence length="147" mass="15560">MRRQWPLLLAALWWGGLTALSFVAVPLAFAHFGNPALAGPYAARLFQIQSWASLCAALGLLLWARAQTARSVVPAGTAGTGLLASLLPWLLLAALAALVQEFGVAQRIVTARSSGGDLRLWHGAGTVLVLLQWGCALRVLTRLAGRP</sequence>
<name>A0A2S9KJ94_9BURK</name>
<comment type="caution">
    <text evidence="8">The sequence shown here is derived from an EMBL/GenBank/DDBJ whole genome shotgun (WGS) entry which is preliminary data.</text>
</comment>
<evidence type="ECO:0000256" key="3">
    <source>
        <dbReference type="ARBA" id="ARBA00022989"/>
    </source>
</evidence>
<feature type="domain" description="TMEM205-like" evidence="6">
    <location>
        <begin position="8"/>
        <end position="113"/>
    </location>
</feature>
<dbReference type="Proteomes" id="UP000238326">
    <property type="component" value="Unassembled WGS sequence"/>
</dbReference>
<keyword evidence="2 5" id="KW-0812">Transmembrane</keyword>
<gene>
    <name evidence="8" type="ORF">C6P61_00145</name>
    <name evidence="7" type="ORF">F5985_13235</name>
</gene>
<keyword evidence="9" id="KW-1185">Reference proteome</keyword>
<evidence type="ECO:0000259" key="6">
    <source>
        <dbReference type="Pfam" id="PF13664"/>
    </source>
</evidence>
<evidence type="ECO:0000313" key="10">
    <source>
        <dbReference type="Proteomes" id="UP000481947"/>
    </source>
</evidence>
<feature type="transmembrane region" description="Helical" evidence="5">
    <location>
        <begin position="120"/>
        <end position="140"/>
    </location>
</feature>
<proteinExistence type="predicted"/>
<evidence type="ECO:0000313" key="9">
    <source>
        <dbReference type="Proteomes" id="UP000238326"/>
    </source>
</evidence>
<dbReference type="AlphaFoldDB" id="A0A2S9KJ94"/>
<dbReference type="Proteomes" id="UP000481947">
    <property type="component" value="Unassembled WGS sequence"/>
</dbReference>
<evidence type="ECO:0000313" key="7">
    <source>
        <dbReference type="EMBL" id="MYZ53064.1"/>
    </source>
</evidence>
<dbReference type="OrthoDB" id="5797290at2"/>
<evidence type="ECO:0000256" key="4">
    <source>
        <dbReference type="ARBA" id="ARBA00023136"/>
    </source>
</evidence>
<dbReference type="GO" id="GO:0016020">
    <property type="term" value="C:membrane"/>
    <property type="evidence" value="ECO:0007669"/>
    <property type="project" value="UniProtKB-SubCell"/>
</dbReference>
<dbReference type="Pfam" id="PF13664">
    <property type="entry name" value="DUF4149"/>
    <property type="match status" value="1"/>
</dbReference>